<gene>
    <name evidence="2" type="ORF">O1V66_02340</name>
</gene>
<evidence type="ECO:0000313" key="3">
    <source>
        <dbReference type="Proteomes" id="UP001164712"/>
    </source>
</evidence>
<feature type="transmembrane region" description="Helical" evidence="1">
    <location>
        <begin position="165"/>
        <end position="183"/>
    </location>
</feature>
<feature type="transmembrane region" description="Helical" evidence="1">
    <location>
        <begin position="189"/>
        <end position="208"/>
    </location>
</feature>
<keyword evidence="1" id="KW-1133">Transmembrane helix</keyword>
<dbReference type="Pfam" id="PF06912">
    <property type="entry name" value="DUF1275"/>
    <property type="match status" value="1"/>
</dbReference>
<feature type="transmembrane region" description="Helical" evidence="1">
    <location>
        <begin position="14"/>
        <end position="35"/>
    </location>
</feature>
<organism evidence="2 3">
    <name type="scientific">Rouxiella chamberiensis</name>
    <dbReference type="NCBI Taxonomy" id="1513468"/>
    <lineage>
        <taxon>Bacteria</taxon>
        <taxon>Pseudomonadati</taxon>
        <taxon>Pseudomonadota</taxon>
        <taxon>Gammaproteobacteria</taxon>
        <taxon>Enterobacterales</taxon>
        <taxon>Yersiniaceae</taxon>
        <taxon>Rouxiella</taxon>
    </lineage>
</organism>
<dbReference type="PANTHER" id="PTHR37314">
    <property type="entry name" value="SLR0142 PROTEIN"/>
    <property type="match status" value="1"/>
</dbReference>
<reference evidence="2" key="1">
    <citation type="submission" date="2022-12" db="EMBL/GenBank/DDBJ databases">
        <title>Complete genome sequence of an Australian strain of Rouxiella badensis DAR84756 and resolution of the R. badensis DSM100043 and R. chamberiensis DSM28324 genomes.</title>
        <authorList>
            <person name="Paul S."/>
            <person name="Anderson P.J."/>
            <person name="Maynard G."/>
            <person name="Dyall-Smith M."/>
            <person name="Kudinha T."/>
        </authorList>
    </citation>
    <scope>NUCLEOTIDE SEQUENCE</scope>
    <source>
        <strain evidence="2">DSM 28324</strain>
    </source>
</reference>
<protein>
    <submittedName>
        <fullName evidence="2">YoaK family protein</fullName>
    </submittedName>
</protein>
<keyword evidence="1" id="KW-0812">Transmembrane</keyword>
<name>A0ABY7HQG2_9GAMM</name>
<keyword evidence="1" id="KW-0472">Membrane</keyword>
<accession>A0ABY7HQG2</accession>
<sequence length="220" mass="23737">MSSSEQPADRSQELSPIFILFLVSVAGMTDASFYLHSKDLLGVYVTGDTSKMAQFLQKGDVQKVLPLLGIIATFLASTTLAAWLGNRLGRYRAPLLLFVVALFILATWPASAPDYPYGVVLSLVVAMGVLNQTCSNEPGVTFITGTLVKLGRGLAGGDFRESFPLALRWLVWFAAAFVGAFLNQHAAPYALPIIAIWCLLLALTSLFTQRVIPQHAASSD</sequence>
<proteinExistence type="predicted"/>
<dbReference type="InterPro" id="IPR010699">
    <property type="entry name" value="DUF1275"/>
</dbReference>
<dbReference type="RefSeq" id="WP_045047340.1">
    <property type="nucleotide sequence ID" value="NZ_CP114058.1"/>
</dbReference>
<feature type="transmembrane region" description="Helical" evidence="1">
    <location>
        <begin position="64"/>
        <end position="84"/>
    </location>
</feature>
<evidence type="ECO:0000313" key="2">
    <source>
        <dbReference type="EMBL" id="WAT01625.1"/>
    </source>
</evidence>
<dbReference type="PANTHER" id="PTHR37314:SF4">
    <property type="entry name" value="UPF0700 TRANSMEMBRANE PROTEIN YOAK"/>
    <property type="match status" value="1"/>
</dbReference>
<evidence type="ECO:0000256" key="1">
    <source>
        <dbReference type="SAM" id="Phobius"/>
    </source>
</evidence>
<dbReference type="EMBL" id="CP114058">
    <property type="protein sequence ID" value="WAT01625.1"/>
    <property type="molecule type" value="Genomic_DNA"/>
</dbReference>
<keyword evidence="3" id="KW-1185">Reference proteome</keyword>
<feature type="transmembrane region" description="Helical" evidence="1">
    <location>
        <begin position="91"/>
        <end position="109"/>
    </location>
</feature>
<dbReference type="Proteomes" id="UP001164712">
    <property type="component" value="Chromosome"/>
</dbReference>